<feature type="coiled-coil region" evidence="5">
    <location>
        <begin position="459"/>
        <end position="486"/>
    </location>
</feature>
<proteinExistence type="predicted"/>
<organism evidence="9 10">
    <name type="scientific">Undibacterium cyanobacteriorum</name>
    <dbReference type="NCBI Taxonomy" id="3073561"/>
    <lineage>
        <taxon>Bacteria</taxon>
        <taxon>Pseudomonadati</taxon>
        <taxon>Pseudomonadota</taxon>
        <taxon>Betaproteobacteria</taxon>
        <taxon>Burkholderiales</taxon>
        <taxon>Oxalobacteraceae</taxon>
        <taxon>Undibacterium</taxon>
    </lineage>
</organism>
<feature type="chain" id="PRO_5047274248" description="histidine kinase" evidence="7">
    <location>
        <begin position="23"/>
        <end position="632"/>
    </location>
</feature>
<dbReference type="Pfam" id="PF07695">
    <property type="entry name" value="7TMR-DISM_7TM"/>
    <property type="match status" value="1"/>
</dbReference>
<dbReference type="EC" id="2.7.13.3" evidence="2"/>
<dbReference type="PROSITE" id="PS50109">
    <property type="entry name" value="HIS_KIN"/>
    <property type="match status" value="1"/>
</dbReference>
<dbReference type="Proteomes" id="UP001181355">
    <property type="component" value="Chromosome"/>
</dbReference>
<feature type="transmembrane region" description="Helical" evidence="6">
    <location>
        <begin position="292"/>
        <end position="309"/>
    </location>
</feature>
<protein>
    <recommendedName>
        <fullName evidence="2">histidine kinase</fullName>
        <ecNumber evidence="2">2.7.13.3</ecNumber>
    </recommendedName>
</protein>
<keyword evidence="6" id="KW-1133">Transmembrane helix</keyword>
<dbReference type="Gene3D" id="2.60.40.2380">
    <property type="match status" value="1"/>
</dbReference>
<dbReference type="PANTHER" id="PTHR43047:SF9">
    <property type="entry name" value="HISTIDINE KINASE"/>
    <property type="match status" value="1"/>
</dbReference>
<dbReference type="InterPro" id="IPR011622">
    <property type="entry name" value="7TMR_DISM_rcpt_extracell_dom2"/>
</dbReference>
<sequence length="632" mass="70599">MQRLLLLCAIWCFSWLTMVAQAAPEKVCKIDSDFHKVALQDCSAAIEAEAVPPHLPVLQERQRGQWVKLSLPSLSHDAILDLGIPDAFWIEVFARTSTASDTPNSGWSTLMQLQPQSTFAERPVLHRKLLLQLAASAQAREIYIHYQTHGKTPLQMHLYAERNFGHFDAMNNLINGILFGLMMVVVPLVVLVFRSIHHSSYQIYAGLVLANLAFLAQVEGYGFQFLWTESPQMNMRMPGILALIVALWHVAFAIGFLQMRGRMVKLYFWHIGAFWLIFLVMILHALFGIDDLALPVAFSYSILVLVAAVRGVQLKVPAARFYLIGTSVEVFFVVFMLGISITFANPFPFISALDYPKIGYMGEAIFFAAAVWNQIRLFNERQAEQRVRRLAETEQLLQAEQAKLEALEKAKQQQLQLASASHDIAQPLASLRFAAAALGQKVENRAVAEHLEQTLTYAQAMLRDMIARAREEHVTAEEEIDVHQMLQQLTREFEATAQQKSLRLNVHDSQLKIAGSSLLLYRILSNLVSNALRYTAKGRVVVGVRRKSEAAVFQVWDTGPGMDPVQLAKLSSAFERGPQAEQAAHGFGLGLYIVNSLCRQCGYQLAVSSEPGKGSVFSLSVPLIKRASSLPL</sequence>
<feature type="transmembrane region" description="Helical" evidence="6">
    <location>
        <begin position="266"/>
        <end position="286"/>
    </location>
</feature>
<dbReference type="InterPro" id="IPR003594">
    <property type="entry name" value="HATPase_dom"/>
</dbReference>
<feature type="transmembrane region" description="Helical" evidence="6">
    <location>
        <begin position="239"/>
        <end position="259"/>
    </location>
</feature>
<reference evidence="9" key="1">
    <citation type="submission" date="2023-09" db="EMBL/GenBank/DDBJ databases">
        <title>Undibacterium sp. 20NA77.5 isolated from freshwater.</title>
        <authorList>
            <person name="Le V."/>
            <person name="Ko S.-R."/>
            <person name="Ahn C.-Y."/>
            <person name="Oh H.-M."/>
        </authorList>
    </citation>
    <scope>NUCLEOTIDE SEQUENCE</scope>
    <source>
        <strain evidence="9">20NA77.5</strain>
    </source>
</reference>
<dbReference type="SUPFAM" id="SSF55874">
    <property type="entry name" value="ATPase domain of HSP90 chaperone/DNA topoisomerase II/histidine kinase"/>
    <property type="match status" value="1"/>
</dbReference>
<dbReference type="PANTHER" id="PTHR43047">
    <property type="entry name" value="TWO-COMPONENT HISTIDINE PROTEIN KINASE"/>
    <property type="match status" value="1"/>
</dbReference>
<feature type="transmembrane region" description="Helical" evidence="6">
    <location>
        <begin position="173"/>
        <end position="193"/>
    </location>
</feature>
<keyword evidence="10" id="KW-1185">Reference proteome</keyword>
<gene>
    <name evidence="9" type="ORF">RF679_18135</name>
</gene>
<feature type="transmembrane region" description="Helical" evidence="6">
    <location>
        <begin position="321"/>
        <end position="343"/>
    </location>
</feature>
<evidence type="ECO:0000256" key="2">
    <source>
        <dbReference type="ARBA" id="ARBA00012438"/>
    </source>
</evidence>
<evidence type="ECO:0000256" key="5">
    <source>
        <dbReference type="SAM" id="Coils"/>
    </source>
</evidence>
<evidence type="ECO:0000256" key="3">
    <source>
        <dbReference type="ARBA" id="ARBA00022679"/>
    </source>
</evidence>
<dbReference type="GO" id="GO:0016301">
    <property type="term" value="F:kinase activity"/>
    <property type="evidence" value="ECO:0007669"/>
    <property type="project" value="UniProtKB-KW"/>
</dbReference>
<feature type="coiled-coil region" evidence="5">
    <location>
        <begin position="380"/>
        <end position="417"/>
    </location>
</feature>
<evidence type="ECO:0000256" key="7">
    <source>
        <dbReference type="SAM" id="SignalP"/>
    </source>
</evidence>
<dbReference type="InterPro" id="IPR005467">
    <property type="entry name" value="His_kinase_dom"/>
</dbReference>
<feature type="transmembrane region" description="Helical" evidence="6">
    <location>
        <begin position="205"/>
        <end position="227"/>
    </location>
</feature>
<keyword evidence="6" id="KW-0472">Membrane</keyword>
<feature type="domain" description="Histidine kinase" evidence="8">
    <location>
        <begin position="419"/>
        <end position="625"/>
    </location>
</feature>
<dbReference type="InterPro" id="IPR036890">
    <property type="entry name" value="HATPase_C_sf"/>
</dbReference>
<keyword evidence="5" id="KW-0175">Coiled coil</keyword>
<keyword evidence="4 9" id="KW-0418">Kinase</keyword>
<dbReference type="InterPro" id="IPR004358">
    <property type="entry name" value="Sig_transdc_His_kin-like_C"/>
</dbReference>
<evidence type="ECO:0000259" key="8">
    <source>
        <dbReference type="PROSITE" id="PS50109"/>
    </source>
</evidence>
<accession>A0ABY9RH64</accession>
<dbReference type="Gene3D" id="3.30.565.10">
    <property type="entry name" value="Histidine kinase-like ATPase, C-terminal domain"/>
    <property type="match status" value="1"/>
</dbReference>
<dbReference type="Pfam" id="PF02518">
    <property type="entry name" value="HATPase_c"/>
    <property type="match status" value="1"/>
</dbReference>
<dbReference type="InterPro" id="IPR011623">
    <property type="entry name" value="7TMR_DISM_rcpt_extracell_dom1"/>
</dbReference>
<keyword evidence="7" id="KW-0732">Signal</keyword>
<evidence type="ECO:0000313" key="10">
    <source>
        <dbReference type="Proteomes" id="UP001181355"/>
    </source>
</evidence>
<evidence type="ECO:0000256" key="1">
    <source>
        <dbReference type="ARBA" id="ARBA00000085"/>
    </source>
</evidence>
<evidence type="ECO:0000256" key="6">
    <source>
        <dbReference type="SAM" id="Phobius"/>
    </source>
</evidence>
<feature type="signal peptide" evidence="7">
    <location>
        <begin position="1"/>
        <end position="22"/>
    </location>
</feature>
<dbReference type="PRINTS" id="PR00344">
    <property type="entry name" value="BCTRLSENSOR"/>
</dbReference>
<evidence type="ECO:0000256" key="4">
    <source>
        <dbReference type="ARBA" id="ARBA00022777"/>
    </source>
</evidence>
<dbReference type="Pfam" id="PF07696">
    <property type="entry name" value="7TMR-DISMED2"/>
    <property type="match status" value="1"/>
</dbReference>
<dbReference type="SMART" id="SM00387">
    <property type="entry name" value="HATPase_c"/>
    <property type="match status" value="1"/>
</dbReference>
<evidence type="ECO:0000313" key="9">
    <source>
        <dbReference type="EMBL" id="WMW80537.1"/>
    </source>
</evidence>
<comment type="catalytic activity">
    <reaction evidence="1">
        <text>ATP + protein L-histidine = ADP + protein N-phospho-L-histidine.</text>
        <dbReference type="EC" id="2.7.13.3"/>
    </reaction>
</comment>
<keyword evidence="3" id="KW-0808">Transferase</keyword>
<name>A0ABY9RH64_9BURK</name>
<dbReference type="EMBL" id="CP133720">
    <property type="protein sequence ID" value="WMW80537.1"/>
    <property type="molecule type" value="Genomic_DNA"/>
</dbReference>
<keyword evidence="6" id="KW-0812">Transmembrane</keyword>
<dbReference type="RefSeq" id="WP_309482029.1">
    <property type="nucleotide sequence ID" value="NZ_CP133720.1"/>
</dbReference>